<accession>A0A8J5RB29</accession>
<evidence type="ECO:0000313" key="3">
    <source>
        <dbReference type="Proteomes" id="UP000729402"/>
    </source>
</evidence>
<dbReference type="EMBL" id="JAAALK010000290">
    <property type="protein sequence ID" value="KAG8046167.1"/>
    <property type="molecule type" value="Genomic_DNA"/>
</dbReference>
<keyword evidence="3" id="KW-1185">Reference proteome</keyword>
<dbReference type="Proteomes" id="UP000729402">
    <property type="component" value="Unassembled WGS sequence"/>
</dbReference>
<comment type="caution">
    <text evidence="2">The sequence shown here is derived from an EMBL/GenBank/DDBJ whole genome shotgun (WGS) entry which is preliminary data.</text>
</comment>
<feature type="compositionally biased region" description="Pro residues" evidence="1">
    <location>
        <begin position="26"/>
        <end position="49"/>
    </location>
</feature>
<reference evidence="2" key="2">
    <citation type="submission" date="2021-02" db="EMBL/GenBank/DDBJ databases">
        <authorList>
            <person name="Kimball J.A."/>
            <person name="Haas M.W."/>
            <person name="Macchietto M."/>
            <person name="Kono T."/>
            <person name="Duquette J."/>
            <person name="Shao M."/>
        </authorList>
    </citation>
    <scope>NUCLEOTIDE SEQUENCE</scope>
    <source>
        <tissue evidence="2">Fresh leaf tissue</tissue>
    </source>
</reference>
<reference evidence="2" key="1">
    <citation type="journal article" date="2021" name="bioRxiv">
        <title>Whole Genome Assembly and Annotation of Northern Wild Rice, Zizania palustris L., Supports a Whole Genome Duplication in the Zizania Genus.</title>
        <authorList>
            <person name="Haas M."/>
            <person name="Kono T."/>
            <person name="Macchietto M."/>
            <person name="Millas R."/>
            <person name="McGilp L."/>
            <person name="Shao M."/>
            <person name="Duquette J."/>
            <person name="Hirsch C.N."/>
            <person name="Kimball J."/>
        </authorList>
    </citation>
    <scope>NUCLEOTIDE SEQUENCE</scope>
    <source>
        <tissue evidence="2">Fresh leaf tissue</tissue>
    </source>
</reference>
<dbReference type="AlphaFoldDB" id="A0A8J5RB29"/>
<organism evidence="2 3">
    <name type="scientific">Zizania palustris</name>
    <name type="common">Northern wild rice</name>
    <dbReference type="NCBI Taxonomy" id="103762"/>
    <lineage>
        <taxon>Eukaryota</taxon>
        <taxon>Viridiplantae</taxon>
        <taxon>Streptophyta</taxon>
        <taxon>Embryophyta</taxon>
        <taxon>Tracheophyta</taxon>
        <taxon>Spermatophyta</taxon>
        <taxon>Magnoliopsida</taxon>
        <taxon>Liliopsida</taxon>
        <taxon>Poales</taxon>
        <taxon>Poaceae</taxon>
        <taxon>BOP clade</taxon>
        <taxon>Oryzoideae</taxon>
        <taxon>Oryzeae</taxon>
        <taxon>Zizaniinae</taxon>
        <taxon>Zizania</taxon>
    </lineage>
</organism>
<feature type="region of interest" description="Disordered" evidence="1">
    <location>
        <begin position="1"/>
        <end position="55"/>
    </location>
</feature>
<name>A0A8J5RB29_ZIZPA</name>
<evidence type="ECO:0000313" key="2">
    <source>
        <dbReference type="EMBL" id="KAG8046167.1"/>
    </source>
</evidence>
<evidence type="ECO:0000256" key="1">
    <source>
        <dbReference type="SAM" id="MobiDB-lite"/>
    </source>
</evidence>
<gene>
    <name evidence="2" type="ORF">GUJ93_ZPchr0008g13857</name>
</gene>
<feature type="compositionally biased region" description="Polar residues" evidence="1">
    <location>
        <begin position="1"/>
        <end position="10"/>
    </location>
</feature>
<proteinExistence type="predicted"/>
<sequence length="98" mass="10479">MVRDPSTCSGPTPKGPTRICLGPDYPKNPSPAPPPPLPSPPPAPSTSPPPDHRLRLRRLRDAVRRARLWRSTGTRRLLLPGHGHAVPVVLPVAGSDLA</sequence>
<protein>
    <submittedName>
        <fullName evidence="2">Uncharacterized protein</fullName>
    </submittedName>
</protein>